<dbReference type="InterPro" id="IPR053159">
    <property type="entry name" value="Hybrid_Histidine_Kinase"/>
</dbReference>
<dbReference type="InterPro" id="IPR000719">
    <property type="entry name" value="Prot_kinase_dom"/>
</dbReference>
<dbReference type="InterPro" id="IPR027417">
    <property type="entry name" value="P-loop_NTPase"/>
</dbReference>
<dbReference type="PROSITE" id="PS50011">
    <property type="entry name" value="PROTEIN_KINASE_DOM"/>
    <property type="match status" value="1"/>
</dbReference>
<proteinExistence type="predicted"/>
<protein>
    <recommendedName>
        <fullName evidence="2">histidine kinase</fullName>
        <ecNumber evidence="2">2.7.13.3</ecNumber>
    </recommendedName>
</protein>
<dbReference type="EMBL" id="JBBPCC010000006">
    <property type="protein sequence ID" value="MEK8128541.1"/>
    <property type="molecule type" value="Genomic_DNA"/>
</dbReference>
<keyword evidence="13" id="KW-1185">Reference proteome</keyword>
<dbReference type="Pfam" id="PF13191">
    <property type="entry name" value="AAA_16"/>
    <property type="match status" value="1"/>
</dbReference>
<keyword evidence="4" id="KW-0808">Transferase</keyword>
<accession>A0ABU9DI33</accession>
<keyword evidence="7" id="KW-0067">ATP-binding</keyword>
<dbReference type="Pfam" id="PF01590">
    <property type="entry name" value="GAF"/>
    <property type="match status" value="1"/>
</dbReference>
<dbReference type="PROSITE" id="PS50109">
    <property type="entry name" value="HIS_KIN"/>
    <property type="match status" value="1"/>
</dbReference>
<reference evidence="12 13" key="1">
    <citation type="submission" date="2024-04" db="EMBL/GenBank/DDBJ databases">
        <title>draft genome sequnece of Paenibacillus filicis.</title>
        <authorList>
            <person name="Kim D.-U."/>
        </authorList>
    </citation>
    <scope>NUCLEOTIDE SEQUENCE [LARGE SCALE GENOMIC DNA]</scope>
    <source>
        <strain evidence="12 13">KACC14197</strain>
    </source>
</reference>
<evidence type="ECO:0000256" key="2">
    <source>
        <dbReference type="ARBA" id="ARBA00012438"/>
    </source>
</evidence>
<dbReference type="Pfam" id="PF00069">
    <property type="entry name" value="Pkinase"/>
    <property type="match status" value="1"/>
</dbReference>
<dbReference type="EC" id="2.7.13.3" evidence="2"/>
<dbReference type="SUPFAM" id="SSF55781">
    <property type="entry name" value="GAF domain-like"/>
    <property type="match status" value="1"/>
</dbReference>
<dbReference type="SUPFAM" id="SSF52540">
    <property type="entry name" value="P-loop containing nucleoside triphosphate hydrolases"/>
    <property type="match status" value="1"/>
</dbReference>
<dbReference type="SUPFAM" id="SSF56112">
    <property type="entry name" value="Protein kinase-like (PK-like)"/>
    <property type="match status" value="1"/>
</dbReference>
<evidence type="ECO:0000256" key="6">
    <source>
        <dbReference type="ARBA" id="ARBA00022777"/>
    </source>
</evidence>
<dbReference type="PANTHER" id="PTHR43642">
    <property type="entry name" value="HYBRID SIGNAL TRANSDUCTION HISTIDINE KINASE G"/>
    <property type="match status" value="1"/>
</dbReference>
<comment type="caution">
    <text evidence="12">The sequence shown here is derived from an EMBL/GenBank/DDBJ whole genome shotgun (WGS) entry which is preliminary data.</text>
</comment>
<evidence type="ECO:0000259" key="10">
    <source>
        <dbReference type="PROSITE" id="PS50011"/>
    </source>
</evidence>
<keyword evidence="6" id="KW-0418">Kinase</keyword>
<comment type="catalytic activity">
    <reaction evidence="1">
        <text>ATP + protein L-histidine = ADP + protein N-phospho-L-histidine.</text>
        <dbReference type="EC" id="2.7.13.3"/>
    </reaction>
</comment>
<dbReference type="Gene3D" id="3.30.450.40">
    <property type="match status" value="1"/>
</dbReference>
<evidence type="ECO:0000256" key="3">
    <source>
        <dbReference type="ARBA" id="ARBA00022553"/>
    </source>
</evidence>
<evidence type="ECO:0000256" key="5">
    <source>
        <dbReference type="ARBA" id="ARBA00022741"/>
    </source>
</evidence>
<evidence type="ECO:0000256" key="1">
    <source>
        <dbReference type="ARBA" id="ARBA00000085"/>
    </source>
</evidence>
<sequence length="1723" mass="195590">MVWDLIDTSVEPIGDQARISLYRARERTTGLTRYFKAPLPGHPLESAPQRLQDEFRQAGKLGTTADIWMPEQWGEWNDAPALLMEHLEGQPLSSYVQDSPVELTLFLHMAAGMAEALTRLHHAKHVHLALSPRAFFIESSRKKSRLTELHRSAPLSSGPDSVPDPLSAWAGDMDGLLYAAPELIGRLNRRVDHRTDIYSLGAVFYRMLAGEPPFNSDDISQLIHAHVAKEPEPLTSRHIPKPISDIVRKCLMKHPDHRYPSMFALSRDLNLALDKLLTEGFLDDYEISSEYISDQFAISESIYGRERELSLLEKAYQRATEGSLEILFVSGISGIGKSYLIHEFQKSVTQQGGLFVSGKFDQFKRETPYFAIHQAGKQLQQHLLTLGANELDVKRNKIMQLVGANAQVLLEMNPSLESVLGSQQALPKLPPAEMYNRLVLTLQNYLSVFSSKDQPLVVFLDDLQWADAASIQLLQDMTIGTNARHCVYIVAFRDREVGSSHPLRSLLEHVQRSKSFTYTPIRLEPLHADDLELLLEDSLKPTTQSARRLSQLMMQKTKGNPFFTKQFFRSIFDQNLLWFDYDSCLWAWDEAKIQELHMTDNVVDFMINKIVRLPEKLQLLLMHAACIGHQFTTDLLALSSGYDLPDIRECLAAAEKDGLIHSSKSARPEHGENRTYKFLHDRVYQAIYSLVSDEQKCLIHLHIGRILESRYREADTLEINAFEIANQLNLGASLLESSEERERLAYLNLLACRRAKSSSAYDTGLRYALHGYELLLQDPWESQYALAYALQLEKAELEYLSGYFEEAKQSFSTAIQHARTKLEKADAYTLMMVLCTNMGAHEEALRIGLEGLQLFGIKIRPKIGKPAIIWELLKSQLRKGTRSVDDLLDIPVMTDADHSAVMRLLLHLIAPAYYLNSELYIYLMLRMFSYSLLNGHTEASALAYSTYGVIMSSLLGRLQSGHDYGMLGVKLSDTFNDLPVKCKVYFGYGAFTSMVKGPIGTNVEQLRKAHQYGVESGDFVYAGYSITFSFFLRLFKGDHLADVFKETEQYQNFIMKAQDADTSMILTVLQRYILKMREQTPFLSSGGSLQMECFMSEGELAQLATYTNKAIIHTYYAMQAHTYYLFQRLHEAKKLLEEAEASLFTVFGMMHVNLHHFNYAMVLAGLYEQSSLSEKKRYRSRIQTSRRFLTKWAGHSPDNFLHMQLLLDAEWNRITGNRSLAEEQYDQAIHYAGKHGFINYEAMASECAARHYMNVGKLKVARAYLHETRSLYAQHGAERKVADLDERYPYLITRGQAEASIDFTSVVKASQAVSGEAVFQQMLDVIMAIVLENAGAERGLLALVRGGHLFIEADKALQAPFEVLQASPLESYRQAAVSVMQYAARSGEPVLLHDATQAELFAKDPYIQSQRPRSILCLPITRSGKLVGVLYLENNLATHVFQEERLQTLRLLSAEIAVLIENAKLYDHIETKDYKLQMLEEQERAMRMQLSEKERWVQSSEATMLNIRKAQHELINNVQTVHALLMMNKYDMAKDYISVWCKEIVHQAVIGSVKFPVLGVVLNHLSLTCISKQIELQVNGDLDCSFEQLTLPISYFSSIMHNLLKNAVEAIPAEDSLRTVRLTIEDQQHSYKITVFNTGSFISEAQIARIFDKGFSTKSESTNSGLGLHIAQNYVEHYGGWIECESRLDEGTSFSVFLPKRSDEQDHASDLRRQDTQSALRSS</sequence>
<feature type="compositionally biased region" description="Basic and acidic residues" evidence="9">
    <location>
        <begin position="1703"/>
        <end position="1715"/>
    </location>
</feature>
<dbReference type="InterPro" id="IPR011009">
    <property type="entry name" value="Kinase-like_dom_sf"/>
</dbReference>
<dbReference type="SUPFAM" id="SSF55890">
    <property type="entry name" value="Sporulation response regulatory protein Spo0B"/>
    <property type="match status" value="1"/>
</dbReference>
<name>A0ABU9DI33_9BACL</name>
<keyword evidence="8" id="KW-0902">Two-component regulatory system</keyword>
<dbReference type="InterPro" id="IPR036890">
    <property type="entry name" value="HATPase_C_sf"/>
</dbReference>
<evidence type="ECO:0000256" key="9">
    <source>
        <dbReference type="SAM" id="MobiDB-lite"/>
    </source>
</evidence>
<feature type="region of interest" description="Disordered" evidence="9">
    <location>
        <begin position="1703"/>
        <end position="1723"/>
    </location>
</feature>
<dbReference type="InterPro" id="IPR005467">
    <property type="entry name" value="His_kinase_dom"/>
</dbReference>
<evidence type="ECO:0000313" key="12">
    <source>
        <dbReference type="EMBL" id="MEK8128541.1"/>
    </source>
</evidence>
<dbReference type="SUPFAM" id="SSF55874">
    <property type="entry name" value="ATPase domain of HSP90 chaperone/DNA topoisomerase II/histidine kinase"/>
    <property type="match status" value="1"/>
</dbReference>
<dbReference type="InterPro" id="IPR003018">
    <property type="entry name" value="GAF"/>
</dbReference>
<organism evidence="12 13">
    <name type="scientific">Paenibacillus filicis</name>
    <dbReference type="NCBI Taxonomy" id="669464"/>
    <lineage>
        <taxon>Bacteria</taxon>
        <taxon>Bacillati</taxon>
        <taxon>Bacillota</taxon>
        <taxon>Bacilli</taxon>
        <taxon>Bacillales</taxon>
        <taxon>Paenibacillaceae</taxon>
        <taxon>Paenibacillus</taxon>
    </lineage>
</organism>
<evidence type="ECO:0000256" key="4">
    <source>
        <dbReference type="ARBA" id="ARBA00022679"/>
    </source>
</evidence>
<dbReference type="Gene3D" id="1.10.510.10">
    <property type="entry name" value="Transferase(Phosphotransferase) domain 1"/>
    <property type="match status" value="1"/>
</dbReference>
<dbReference type="SMART" id="SM00387">
    <property type="entry name" value="HATPase_c"/>
    <property type="match status" value="1"/>
</dbReference>
<evidence type="ECO:0000313" key="13">
    <source>
        <dbReference type="Proteomes" id="UP001469365"/>
    </source>
</evidence>
<dbReference type="RefSeq" id="WP_341415622.1">
    <property type="nucleotide sequence ID" value="NZ_JBBPCC010000006.1"/>
</dbReference>
<dbReference type="Gene3D" id="1.10.287.130">
    <property type="match status" value="1"/>
</dbReference>
<dbReference type="Gene3D" id="3.40.50.300">
    <property type="entry name" value="P-loop containing nucleotide triphosphate hydrolases"/>
    <property type="match status" value="1"/>
</dbReference>
<evidence type="ECO:0000259" key="11">
    <source>
        <dbReference type="PROSITE" id="PS50109"/>
    </source>
</evidence>
<dbReference type="SMART" id="SM00065">
    <property type="entry name" value="GAF"/>
    <property type="match status" value="1"/>
</dbReference>
<dbReference type="Gene3D" id="3.30.565.10">
    <property type="entry name" value="Histidine kinase-like ATPase, C-terminal domain"/>
    <property type="match status" value="1"/>
</dbReference>
<dbReference type="InterPro" id="IPR016120">
    <property type="entry name" value="Sig_transdc_His_kin_SpoOB"/>
</dbReference>
<dbReference type="InterPro" id="IPR004358">
    <property type="entry name" value="Sig_transdc_His_kin-like_C"/>
</dbReference>
<dbReference type="InterPro" id="IPR003594">
    <property type="entry name" value="HATPase_dom"/>
</dbReference>
<gene>
    <name evidence="12" type="ORF">WMW72_11555</name>
</gene>
<keyword evidence="3" id="KW-0597">Phosphoprotein</keyword>
<dbReference type="InterPro" id="IPR029016">
    <property type="entry name" value="GAF-like_dom_sf"/>
</dbReference>
<dbReference type="Pfam" id="PF02518">
    <property type="entry name" value="HATPase_c"/>
    <property type="match status" value="1"/>
</dbReference>
<dbReference type="PRINTS" id="PR00344">
    <property type="entry name" value="BCTRLSENSOR"/>
</dbReference>
<dbReference type="Proteomes" id="UP001469365">
    <property type="component" value="Unassembled WGS sequence"/>
</dbReference>
<evidence type="ECO:0000256" key="7">
    <source>
        <dbReference type="ARBA" id="ARBA00022840"/>
    </source>
</evidence>
<keyword evidence="5" id="KW-0547">Nucleotide-binding</keyword>
<evidence type="ECO:0000256" key="8">
    <source>
        <dbReference type="ARBA" id="ARBA00023012"/>
    </source>
</evidence>
<dbReference type="SMART" id="SM00220">
    <property type="entry name" value="S_TKc"/>
    <property type="match status" value="1"/>
</dbReference>
<feature type="domain" description="Histidine kinase" evidence="11">
    <location>
        <begin position="1596"/>
        <end position="1702"/>
    </location>
</feature>
<feature type="domain" description="Protein kinase" evidence="10">
    <location>
        <begin position="7"/>
        <end position="273"/>
    </location>
</feature>
<dbReference type="PANTHER" id="PTHR43642:SF1">
    <property type="entry name" value="HYBRID SIGNAL TRANSDUCTION HISTIDINE KINASE G"/>
    <property type="match status" value="1"/>
</dbReference>
<dbReference type="InterPro" id="IPR041664">
    <property type="entry name" value="AAA_16"/>
</dbReference>